<sequence length="493" mass="53386">MPSPFALLALIASIAAPASAKGYANIPGASSYNGLNLVPQMGWDDWNAFGCNVNETLLFSTAQTLVSTGLRDLGYKYVILDDCWSSGRNSSGYLEEDREKFPRGLAPLISDIHALGLKFGIYSSAGIFTCGRYPGSLDHEEKDAALWASWGVDYVKYDNCFNQGRSGTPEISFKRYEAMSKALNATGRSVVYAICNWGNDDPFDWAYTISNSWRMSGDIYDSFNRPDSRCPCDEAIGCRWPGFHCSVMNILNKMAAIQARSMSGAFNDMDMLEVGNGGQDDNEYVTHFSMWALLSSPLLLGTNLATLSPANLAILSNPAVIALNQDPSAGAAIRKWRYLVADKDANGQGEISLWTRVMDNGDTVVALVNAGNAARSMNATLADIFLDQSTGGTYRPAEELATNWEVWDLWGGRMAEAEARAVIESGPSVSANSTMRYNASAVGYAEGLKANHPALFGTKVGTVAPHGTLTAQVARHSVGLFRLRKVAGMRDEL</sequence>
<reference evidence="15" key="1">
    <citation type="journal article" date="2020" name="Stud. Mycol.">
        <title>101 Dothideomycetes genomes: a test case for predicting lifestyles and emergence of pathogens.</title>
        <authorList>
            <person name="Haridas S."/>
            <person name="Albert R."/>
            <person name="Binder M."/>
            <person name="Bloem J."/>
            <person name="Labutti K."/>
            <person name="Salamov A."/>
            <person name="Andreopoulos B."/>
            <person name="Baker S."/>
            <person name="Barry K."/>
            <person name="Bills G."/>
            <person name="Bluhm B."/>
            <person name="Cannon C."/>
            <person name="Castanera R."/>
            <person name="Culley D."/>
            <person name="Daum C."/>
            <person name="Ezra D."/>
            <person name="Gonzalez J."/>
            <person name="Henrissat B."/>
            <person name="Kuo A."/>
            <person name="Liang C."/>
            <person name="Lipzen A."/>
            <person name="Lutzoni F."/>
            <person name="Magnuson J."/>
            <person name="Mondo S."/>
            <person name="Nolan M."/>
            <person name="Ohm R."/>
            <person name="Pangilinan J."/>
            <person name="Park H.-J."/>
            <person name="Ramirez L."/>
            <person name="Alfaro M."/>
            <person name="Sun H."/>
            <person name="Tritt A."/>
            <person name="Yoshinaga Y."/>
            <person name="Zwiers L.-H."/>
            <person name="Turgeon B."/>
            <person name="Goodwin S."/>
            <person name="Spatafora J."/>
            <person name="Crous P."/>
            <person name="Grigoriev I."/>
        </authorList>
    </citation>
    <scope>NUCLEOTIDE SEQUENCE</scope>
    <source>
        <strain evidence="15">CBS 262.69</strain>
    </source>
</reference>
<dbReference type="InterPro" id="IPR013785">
    <property type="entry name" value="Aldolase_TIM"/>
</dbReference>
<dbReference type="Pfam" id="PF17801">
    <property type="entry name" value="Melibiase_C"/>
    <property type="match status" value="1"/>
</dbReference>
<keyword evidence="16" id="KW-1185">Reference proteome</keyword>
<comment type="catalytic activity">
    <reaction evidence="1 12">
        <text>Hydrolysis of terminal, non-reducing alpha-D-galactose residues in alpha-D-galactosides, including galactose oligosaccharides, galactomannans and galactolipids.</text>
        <dbReference type="EC" id="3.2.1.22"/>
    </reaction>
</comment>
<dbReference type="PRINTS" id="PR00740">
    <property type="entry name" value="GLHYDRLASE27"/>
</dbReference>
<feature type="domain" description="Alpha galactosidase C-terminal" evidence="14">
    <location>
        <begin position="348"/>
        <end position="415"/>
    </location>
</feature>
<proteinExistence type="inferred from homology"/>
<protein>
    <recommendedName>
        <fullName evidence="5 12">Alpha-galactosidase</fullName>
        <ecNumber evidence="5 12">3.2.1.22</ecNumber>
    </recommendedName>
    <alternativeName>
        <fullName evidence="12">Melibiase</fullName>
    </alternativeName>
</protein>
<dbReference type="PANTHER" id="PTHR11452:SF75">
    <property type="entry name" value="ALPHA-GALACTOSIDASE MEL1"/>
    <property type="match status" value="1"/>
</dbReference>
<dbReference type="SUPFAM" id="SSF51011">
    <property type="entry name" value="Glycosyl hydrolase domain"/>
    <property type="match status" value="1"/>
</dbReference>
<evidence type="ECO:0000256" key="3">
    <source>
        <dbReference type="ARBA" id="ARBA00004613"/>
    </source>
</evidence>
<dbReference type="InterPro" id="IPR006215">
    <property type="entry name" value="Glyco_hydro_melibiase"/>
</dbReference>
<organism evidence="15 16">
    <name type="scientific">Trichodelitschia bisporula</name>
    <dbReference type="NCBI Taxonomy" id="703511"/>
    <lineage>
        <taxon>Eukaryota</taxon>
        <taxon>Fungi</taxon>
        <taxon>Dikarya</taxon>
        <taxon>Ascomycota</taxon>
        <taxon>Pezizomycotina</taxon>
        <taxon>Dothideomycetes</taxon>
        <taxon>Dothideomycetes incertae sedis</taxon>
        <taxon>Phaeotrichales</taxon>
        <taxon>Phaeotrichaceae</taxon>
        <taxon>Trichodelitschia</taxon>
    </lineage>
</organism>
<dbReference type="GO" id="GO:0005995">
    <property type="term" value="P:melibiose catabolic process"/>
    <property type="evidence" value="ECO:0007669"/>
    <property type="project" value="UniProtKB-ARBA"/>
</dbReference>
<dbReference type="InterPro" id="IPR041233">
    <property type="entry name" value="Melibiase_C"/>
</dbReference>
<dbReference type="AlphaFoldDB" id="A0A6G1HLQ6"/>
<comment type="similarity">
    <text evidence="4 12">Belongs to the glycosyl hydrolase 27 family.</text>
</comment>
<evidence type="ECO:0000313" key="16">
    <source>
        <dbReference type="Proteomes" id="UP000799640"/>
    </source>
</evidence>
<dbReference type="PROSITE" id="PS00512">
    <property type="entry name" value="ALPHA_GALACTOSIDASE"/>
    <property type="match status" value="1"/>
</dbReference>
<keyword evidence="7 13" id="KW-0732">Signal</keyword>
<evidence type="ECO:0000313" key="15">
    <source>
        <dbReference type="EMBL" id="KAF2396950.1"/>
    </source>
</evidence>
<dbReference type="PANTHER" id="PTHR11452">
    <property type="entry name" value="ALPHA-GALACTOSIDASE/ALPHA-N-ACETYLGALACTOSAMINIDASE"/>
    <property type="match status" value="1"/>
</dbReference>
<evidence type="ECO:0000256" key="4">
    <source>
        <dbReference type="ARBA" id="ARBA00009743"/>
    </source>
</evidence>
<evidence type="ECO:0000256" key="10">
    <source>
        <dbReference type="ARBA" id="ARBA00023180"/>
    </source>
</evidence>
<evidence type="ECO:0000256" key="8">
    <source>
        <dbReference type="ARBA" id="ARBA00022801"/>
    </source>
</evidence>
<comment type="subcellular location">
    <subcellularLocation>
        <location evidence="3">Secreted</location>
    </subcellularLocation>
</comment>
<dbReference type="InterPro" id="IPR002241">
    <property type="entry name" value="Glyco_hydro_27"/>
</dbReference>
<dbReference type="CDD" id="cd14792">
    <property type="entry name" value="GH27"/>
    <property type="match status" value="1"/>
</dbReference>
<name>A0A6G1HLQ6_9PEZI</name>
<gene>
    <name evidence="15" type="ORF">EJ06DRAFT_539749</name>
</gene>
<evidence type="ECO:0000256" key="11">
    <source>
        <dbReference type="ARBA" id="ARBA00023295"/>
    </source>
</evidence>
<dbReference type="GO" id="GO:0005576">
    <property type="term" value="C:extracellular region"/>
    <property type="evidence" value="ECO:0007669"/>
    <property type="project" value="UniProtKB-SubCell"/>
</dbReference>
<dbReference type="EMBL" id="ML996705">
    <property type="protein sequence ID" value="KAF2396950.1"/>
    <property type="molecule type" value="Genomic_DNA"/>
</dbReference>
<keyword evidence="6" id="KW-0964">Secreted</keyword>
<dbReference type="EC" id="3.2.1.22" evidence="5 12"/>
<evidence type="ECO:0000256" key="1">
    <source>
        <dbReference type="ARBA" id="ARBA00001255"/>
    </source>
</evidence>
<accession>A0A6G1HLQ6</accession>
<keyword evidence="11 12" id="KW-0326">Glycosidase</keyword>
<evidence type="ECO:0000256" key="12">
    <source>
        <dbReference type="RuleBase" id="RU361168"/>
    </source>
</evidence>
<evidence type="ECO:0000256" key="9">
    <source>
        <dbReference type="ARBA" id="ARBA00023157"/>
    </source>
</evidence>
<comment type="function">
    <text evidence="2">Hydrolyzes a variety of simple alpha-D-galactoside as well as more complex molecules such as oligosaccharides and polysaccharides.</text>
</comment>
<evidence type="ECO:0000256" key="5">
    <source>
        <dbReference type="ARBA" id="ARBA00012755"/>
    </source>
</evidence>
<evidence type="ECO:0000259" key="14">
    <source>
        <dbReference type="Pfam" id="PF17801"/>
    </source>
</evidence>
<feature type="signal peptide" evidence="13">
    <location>
        <begin position="1"/>
        <end position="20"/>
    </location>
</feature>
<dbReference type="SUPFAM" id="SSF51445">
    <property type="entry name" value="(Trans)glycosidases"/>
    <property type="match status" value="1"/>
</dbReference>
<dbReference type="Gene3D" id="2.60.40.1180">
    <property type="entry name" value="Golgi alpha-mannosidase II"/>
    <property type="match status" value="1"/>
</dbReference>
<dbReference type="InterPro" id="IPR017853">
    <property type="entry name" value="GH"/>
</dbReference>
<dbReference type="GO" id="GO:0004557">
    <property type="term" value="F:alpha-galactosidase activity"/>
    <property type="evidence" value="ECO:0007669"/>
    <property type="project" value="UniProtKB-EC"/>
</dbReference>
<dbReference type="Gene3D" id="3.20.20.70">
    <property type="entry name" value="Aldolase class I"/>
    <property type="match status" value="1"/>
</dbReference>
<dbReference type="OrthoDB" id="5795902at2759"/>
<evidence type="ECO:0000256" key="6">
    <source>
        <dbReference type="ARBA" id="ARBA00022525"/>
    </source>
</evidence>
<dbReference type="FunFam" id="3.20.20.70:FF:000202">
    <property type="entry name" value="Alpha-galactosidase"/>
    <property type="match status" value="1"/>
</dbReference>
<keyword evidence="8 12" id="KW-0378">Hydrolase</keyword>
<dbReference type="PRINTS" id="PR00748">
    <property type="entry name" value="MELIBIASE"/>
</dbReference>
<evidence type="ECO:0000256" key="7">
    <source>
        <dbReference type="ARBA" id="ARBA00022729"/>
    </source>
</evidence>
<dbReference type="Proteomes" id="UP000799640">
    <property type="component" value="Unassembled WGS sequence"/>
</dbReference>
<dbReference type="InterPro" id="IPR013780">
    <property type="entry name" value="Glyco_hydro_b"/>
</dbReference>
<feature type="chain" id="PRO_5026032092" description="Alpha-galactosidase" evidence="13">
    <location>
        <begin position="21"/>
        <end position="493"/>
    </location>
</feature>
<evidence type="ECO:0000256" key="13">
    <source>
        <dbReference type="SAM" id="SignalP"/>
    </source>
</evidence>
<keyword evidence="9 12" id="KW-1015">Disulfide bond</keyword>
<keyword evidence="10" id="KW-0325">Glycoprotein</keyword>
<dbReference type="InterPro" id="IPR000111">
    <property type="entry name" value="Glyco_hydro_27/36_CS"/>
</dbReference>
<dbReference type="Pfam" id="PF16499">
    <property type="entry name" value="Melibiase_2"/>
    <property type="match status" value="2"/>
</dbReference>
<evidence type="ECO:0000256" key="2">
    <source>
        <dbReference type="ARBA" id="ARBA00003969"/>
    </source>
</evidence>